<keyword evidence="2" id="KW-1185">Reference proteome</keyword>
<dbReference type="EMBL" id="VWRR01000002">
    <property type="protein sequence ID" value="KAF6004785.1"/>
    <property type="molecule type" value="Genomic_DNA"/>
</dbReference>
<sequence length="143" mass="16242">MEPIPEHSAEKRRSMVEIRLRMNRGGMLALPSVWKAPLYLKAYWLRKAYETESGNVIRLDSEMILMTDRHRRRPPYTAATKACTALCDVFRHFKKSVTDTQESCVVEHTQMPGNEVAGMCPPVNLDTSAQCSAARTRIEIVSC</sequence>
<evidence type="ECO:0000313" key="1">
    <source>
        <dbReference type="EMBL" id="KAF6004785.1"/>
    </source>
</evidence>
<dbReference type="AlphaFoldDB" id="A0A7J7INR8"/>
<comment type="caution">
    <text evidence="1">The sequence shown here is derived from an EMBL/GenBank/DDBJ whole genome shotgun (WGS) entry which is preliminary data.</text>
</comment>
<gene>
    <name evidence="1" type="ORF">F1559_005177</name>
</gene>
<evidence type="ECO:0000313" key="2">
    <source>
        <dbReference type="Proteomes" id="UP000530660"/>
    </source>
</evidence>
<name>A0A7J7INR8_9RHOD</name>
<accession>A0A7J7INR8</accession>
<reference evidence="1 2" key="1">
    <citation type="journal article" date="2020" name="J. Phycol.">
        <title>Comparative genome analysis reveals Cyanidiococcus gen. nov., a new extremophilic red algal genus sister to Cyanidioschyzon (Cyanidioschyzonaceae, Rhodophyta).</title>
        <authorList>
            <person name="Liu S.-L."/>
            <person name="Chiang Y.-R."/>
            <person name="Yoon H.S."/>
            <person name="Fu H.-Y."/>
        </authorList>
    </citation>
    <scope>NUCLEOTIDE SEQUENCE [LARGE SCALE GENOMIC DNA]</scope>
    <source>
        <strain evidence="1 2">THAL066</strain>
    </source>
</reference>
<dbReference type="Proteomes" id="UP000530660">
    <property type="component" value="Unassembled WGS sequence"/>
</dbReference>
<proteinExistence type="predicted"/>
<organism evidence="1 2">
    <name type="scientific">Cyanidiococcus yangmingshanensis</name>
    <dbReference type="NCBI Taxonomy" id="2690220"/>
    <lineage>
        <taxon>Eukaryota</taxon>
        <taxon>Rhodophyta</taxon>
        <taxon>Bangiophyceae</taxon>
        <taxon>Cyanidiales</taxon>
        <taxon>Cyanidiaceae</taxon>
        <taxon>Cyanidiococcus</taxon>
    </lineage>
</organism>
<protein>
    <submittedName>
        <fullName evidence="1">Uncharacterized protein</fullName>
    </submittedName>
</protein>